<sequence length="168" mass="18449">MIGLWELVLISQTTSKDQGSASMKLSPTPEQDADIIKAVGYNEEETNYKSDASLFLNGKEEQDNFDVHGKGRSQRGDKFAGDRKLQKGDLVNEAESEESMDIDGSFGNDMGLRDESEVKIDETGDQVEWFDDGSIKSDMEEDFAGGQEELATNEDTTESGVKEAADTC</sequence>
<organism evidence="2 3">
    <name type="scientific">Choiromyces venosus 120613-1</name>
    <dbReference type="NCBI Taxonomy" id="1336337"/>
    <lineage>
        <taxon>Eukaryota</taxon>
        <taxon>Fungi</taxon>
        <taxon>Dikarya</taxon>
        <taxon>Ascomycota</taxon>
        <taxon>Pezizomycotina</taxon>
        <taxon>Pezizomycetes</taxon>
        <taxon>Pezizales</taxon>
        <taxon>Tuberaceae</taxon>
        <taxon>Choiromyces</taxon>
    </lineage>
</organism>
<feature type="compositionally biased region" description="Acidic residues" evidence="1">
    <location>
        <begin position="92"/>
        <end position="101"/>
    </location>
</feature>
<accession>A0A3N4JWJ7</accession>
<feature type="region of interest" description="Disordered" evidence="1">
    <location>
        <begin position="63"/>
        <end position="112"/>
    </location>
</feature>
<proteinExistence type="predicted"/>
<feature type="region of interest" description="Disordered" evidence="1">
    <location>
        <begin position="142"/>
        <end position="168"/>
    </location>
</feature>
<gene>
    <name evidence="2" type="ORF">L873DRAFT_1842386</name>
</gene>
<evidence type="ECO:0000313" key="2">
    <source>
        <dbReference type="EMBL" id="RPB01389.1"/>
    </source>
</evidence>
<dbReference type="Proteomes" id="UP000276215">
    <property type="component" value="Unassembled WGS sequence"/>
</dbReference>
<dbReference type="AlphaFoldDB" id="A0A3N4JWJ7"/>
<reference evidence="2 3" key="1">
    <citation type="journal article" date="2018" name="Nat. Ecol. Evol.">
        <title>Pezizomycetes genomes reveal the molecular basis of ectomycorrhizal truffle lifestyle.</title>
        <authorList>
            <person name="Murat C."/>
            <person name="Payen T."/>
            <person name="Noel B."/>
            <person name="Kuo A."/>
            <person name="Morin E."/>
            <person name="Chen J."/>
            <person name="Kohler A."/>
            <person name="Krizsan K."/>
            <person name="Balestrini R."/>
            <person name="Da Silva C."/>
            <person name="Montanini B."/>
            <person name="Hainaut M."/>
            <person name="Levati E."/>
            <person name="Barry K.W."/>
            <person name="Belfiori B."/>
            <person name="Cichocki N."/>
            <person name="Clum A."/>
            <person name="Dockter R.B."/>
            <person name="Fauchery L."/>
            <person name="Guy J."/>
            <person name="Iotti M."/>
            <person name="Le Tacon F."/>
            <person name="Lindquist E.A."/>
            <person name="Lipzen A."/>
            <person name="Malagnac F."/>
            <person name="Mello A."/>
            <person name="Molinier V."/>
            <person name="Miyauchi S."/>
            <person name="Poulain J."/>
            <person name="Riccioni C."/>
            <person name="Rubini A."/>
            <person name="Sitrit Y."/>
            <person name="Splivallo R."/>
            <person name="Traeger S."/>
            <person name="Wang M."/>
            <person name="Zifcakova L."/>
            <person name="Wipf D."/>
            <person name="Zambonelli A."/>
            <person name="Paolocci F."/>
            <person name="Nowrousian M."/>
            <person name="Ottonello S."/>
            <person name="Baldrian P."/>
            <person name="Spatafora J.W."/>
            <person name="Henrissat B."/>
            <person name="Nagy L.G."/>
            <person name="Aury J.M."/>
            <person name="Wincker P."/>
            <person name="Grigoriev I.V."/>
            <person name="Bonfante P."/>
            <person name="Martin F.M."/>
        </authorList>
    </citation>
    <scope>NUCLEOTIDE SEQUENCE [LARGE SCALE GENOMIC DNA]</scope>
    <source>
        <strain evidence="2 3">120613-1</strain>
    </source>
</reference>
<feature type="compositionally biased region" description="Basic and acidic residues" evidence="1">
    <location>
        <begin position="63"/>
        <end position="87"/>
    </location>
</feature>
<keyword evidence="3" id="KW-1185">Reference proteome</keyword>
<evidence type="ECO:0000256" key="1">
    <source>
        <dbReference type="SAM" id="MobiDB-lite"/>
    </source>
</evidence>
<name>A0A3N4JWJ7_9PEZI</name>
<dbReference type="EMBL" id="ML120373">
    <property type="protein sequence ID" value="RPB01389.1"/>
    <property type="molecule type" value="Genomic_DNA"/>
</dbReference>
<evidence type="ECO:0000313" key="3">
    <source>
        <dbReference type="Proteomes" id="UP000276215"/>
    </source>
</evidence>
<protein>
    <submittedName>
        <fullName evidence="2">Uncharacterized protein</fullName>
    </submittedName>
</protein>